<dbReference type="EMBL" id="JABBWG010000017">
    <property type="protein sequence ID" value="KAG1816035.1"/>
    <property type="molecule type" value="Genomic_DNA"/>
</dbReference>
<protein>
    <submittedName>
        <fullName evidence="2">Uncharacterized protein</fullName>
    </submittedName>
</protein>
<evidence type="ECO:0000313" key="2">
    <source>
        <dbReference type="EMBL" id="KAG1816035.1"/>
    </source>
</evidence>
<feature type="region of interest" description="Disordered" evidence="1">
    <location>
        <begin position="28"/>
        <end position="70"/>
    </location>
</feature>
<feature type="region of interest" description="Disordered" evidence="1">
    <location>
        <begin position="227"/>
        <end position="248"/>
    </location>
</feature>
<dbReference type="OrthoDB" id="2641515at2759"/>
<organism evidence="2 3">
    <name type="scientific">Suillus subaureus</name>
    <dbReference type="NCBI Taxonomy" id="48587"/>
    <lineage>
        <taxon>Eukaryota</taxon>
        <taxon>Fungi</taxon>
        <taxon>Dikarya</taxon>
        <taxon>Basidiomycota</taxon>
        <taxon>Agaricomycotina</taxon>
        <taxon>Agaricomycetes</taxon>
        <taxon>Agaricomycetidae</taxon>
        <taxon>Boletales</taxon>
        <taxon>Suillineae</taxon>
        <taxon>Suillaceae</taxon>
        <taxon>Suillus</taxon>
    </lineage>
</organism>
<name>A0A9P7EAN7_9AGAM</name>
<reference evidence="2" key="1">
    <citation type="journal article" date="2020" name="New Phytol.">
        <title>Comparative genomics reveals dynamic genome evolution in host specialist ectomycorrhizal fungi.</title>
        <authorList>
            <person name="Lofgren L.A."/>
            <person name="Nguyen N.H."/>
            <person name="Vilgalys R."/>
            <person name="Ruytinx J."/>
            <person name="Liao H.L."/>
            <person name="Branco S."/>
            <person name="Kuo A."/>
            <person name="LaButti K."/>
            <person name="Lipzen A."/>
            <person name="Andreopoulos W."/>
            <person name="Pangilinan J."/>
            <person name="Riley R."/>
            <person name="Hundley H."/>
            <person name="Na H."/>
            <person name="Barry K."/>
            <person name="Grigoriev I.V."/>
            <person name="Stajich J.E."/>
            <person name="Kennedy P.G."/>
        </authorList>
    </citation>
    <scope>NUCLEOTIDE SEQUENCE</scope>
    <source>
        <strain evidence="2">MN1</strain>
    </source>
</reference>
<evidence type="ECO:0000313" key="3">
    <source>
        <dbReference type="Proteomes" id="UP000807769"/>
    </source>
</evidence>
<dbReference type="AlphaFoldDB" id="A0A9P7EAN7"/>
<feature type="compositionally biased region" description="Low complexity" evidence="1">
    <location>
        <begin position="41"/>
        <end position="55"/>
    </location>
</feature>
<gene>
    <name evidence="2" type="ORF">BJ212DRAFT_1299884</name>
</gene>
<feature type="compositionally biased region" description="Polar residues" evidence="1">
    <location>
        <begin position="61"/>
        <end position="70"/>
    </location>
</feature>
<sequence length="348" mass="38426">MTTIPLVLVIGKMKWDSDSNIKIFLMSSSSDSRRGPKRPRSASTPPTSVAPSSSPLKCSSPMASHTKTATNGPALQIHEFSMTVPRKTLGNSGRWKRTIPYSLFQGDINDEDSVPPTKKFKTLQTMWNQTSVLSPDVAILVNERMLELSCITCWSITARMWYQCLCSHELDLMKSILGDEQDLAQAHLKVVDVQIGSIHNTLQDAGVGVIGKNGCRFDPGDNGPWCESSSNDLDSDKPRQAPSQAESHCDSGSAHSLATVCCYYHFWQLPLGGFSQGPKLLQGFEEVTSCAMSLKFWPGRPCLPIIILPLLLVVPLTVHIIEFQIPPRPQIFSTRRVTEDDLEIQGRS</sequence>
<accession>A0A9P7EAN7</accession>
<dbReference type="Proteomes" id="UP000807769">
    <property type="component" value="Unassembled WGS sequence"/>
</dbReference>
<evidence type="ECO:0000256" key="1">
    <source>
        <dbReference type="SAM" id="MobiDB-lite"/>
    </source>
</evidence>
<comment type="caution">
    <text evidence="2">The sequence shown here is derived from an EMBL/GenBank/DDBJ whole genome shotgun (WGS) entry which is preliminary data.</text>
</comment>
<proteinExistence type="predicted"/>
<dbReference type="GeneID" id="64626953"/>
<dbReference type="RefSeq" id="XP_041192841.1">
    <property type="nucleotide sequence ID" value="XM_041332936.1"/>
</dbReference>
<keyword evidence="3" id="KW-1185">Reference proteome</keyword>